<dbReference type="eggNOG" id="arCOG04219">
    <property type="taxonomic scope" value="Archaea"/>
</dbReference>
<reference evidence="3" key="1">
    <citation type="journal article" date="2008" name="J. Bacteriol.">
        <title>Genome sequence of Thermofilum pendens reveals an exceptional loss of biosynthetic pathways without genome reduction.</title>
        <authorList>
            <person name="Anderson I."/>
            <person name="Rodriguez J."/>
            <person name="Susanti D."/>
            <person name="Porat I."/>
            <person name="Reich C."/>
            <person name="Ulrich L.E."/>
            <person name="Elkins J.G."/>
            <person name="Mavromatis K."/>
            <person name="Lykidis A."/>
            <person name="Kim E."/>
            <person name="Thompson L.S."/>
            <person name="Nolan M."/>
            <person name="Land M."/>
            <person name="Copeland A."/>
            <person name="Lapidus A."/>
            <person name="Lucas S."/>
            <person name="Detter C."/>
            <person name="Zhulin I.B."/>
            <person name="Olsen G.J."/>
            <person name="Whitman W."/>
            <person name="Mukhopadhyay B."/>
            <person name="Bristow J."/>
            <person name="Kyrpides N."/>
        </authorList>
    </citation>
    <scope>NUCLEOTIDE SEQUENCE [LARGE SCALE GENOMIC DNA]</scope>
    <source>
        <strain evidence="3">DSM 2475 / Hrk 5</strain>
    </source>
</reference>
<dbReference type="EnsemblBacteria" id="ABL78140">
    <property type="protein sequence ID" value="ABL78140"/>
    <property type="gene ID" value="Tpen_0738"/>
</dbReference>
<evidence type="ECO:0000256" key="1">
    <source>
        <dbReference type="SAM" id="Coils"/>
    </source>
</evidence>
<dbReference type="Pfam" id="PF04312">
    <property type="entry name" value="DUF460"/>
    <property type="match status" value="1"/>
</dbReference>
<dbReference type="EMBL" id="CP000505">
    <property type="protein sequence ID" value="ABL78140.1"/>
    <property type="molecule type" value="Genomic_DNA"/>
</dbReference>
<name>A1RY60_THEPD</name>
<keyword evidence="1" id="KW-0175">Coiled coil</keyword>
<evidence type="ECO:0000313" key="3">
    <source>
        <dbReference type="Proteomes" id="UP000000641"/>
    </source>
</evidence>
<dbReference type="GeneID" id="4601145"/>
<dbReference type="STRING" id="368408.Tpen_0738"/>
<organism evidence="2 3">
    <name type="scientific">Thermofilum pendens (strain DSM 2475 / Hrk 5)</name>
    <dbReference type="NCBI Taxonomy" id="368408"/>
    <lineage>
        <taxon>Archaea</taxon>
        <taxon>Thermoproteota</taxon>
        <taxon>Thermoprotei</taxon>
        <taxon>Thermofilales</taxon>
        <taxon>Thermofilaceae</taxon>
        <taxon>Thermofilum</taxon>
    </lineage>
</organism>
<accession>A1RY60</accession>
<keyword evidence="3" id="KW-1185">Reference proteome</keyword>
<evidence type="ECO:0000313" key="2">
    <source>
        <dbReference type="EMBL" id="ABL78140.1"/>
    </source>
</evidence>
<proteinExistence type="predicted"/>
<dbReference type="PANTHER" id="PTHR40707">
    <property type="entry name" value="POSSIBLE NUCLEASE OF RNASE H FOLD, RUVC/YQGF FAMILY"/>
    <property type="match status" value="1"/>
</dbReference>
<dbReference type="KEGG" id="tpe:Tpen_0738"/>
<dbReference type="PANTHER" id="PTHR40707:SF1">
    <property type="entry name" value="DUF460 DOMAIN-CONTAINING PROTEIN"/>
    <property type="match status" value="1"/>
</dbReference>
<evidence type="ECO:0008006" key="4">
    <source>
        <dbReference type="Google" id="ProtNLM"/>
    </source>
</evidence>
<gene>
    <name evidence="2" type="ordered locus">Tpen_0738</name>
</gene>
<dbReference type="HOGENOM" id="CLU_027052_1_0_2"/>
<dbReference type="InterPro" id="IPR007408">
    <property type="entry name" value="DUF460"/>
</dbReference>
<feature type="coiled-coil region" evidence="1">
    <location>
        <begin position="433"/>
        <end position="526"/>
    </location>
</feature>
<sequence>MAFRRVLGLDILPGSSPLGRQHLFAAVLLVDGRVEQRVREASLEDVVRLATSGGVEALALDNVFELAPTVEGLAEFLRLFPGRPPRLIQVTVVNGEEVSVETLCAVTGLCRGRLDPLGTAEACALLAYAGVGSEVLVFHDETVVHVGRGRVPGQGGMSRERFKRGIEVLVKRKVREIAEALQRKGLDFDVFPRKSGEGLVGATFIVYAPREELNGVVKSEEGHDLFVRVEPARRDRVEFRPLGSRLHRALSQERLLIVGVDPGMATGFAVLDFSGRVLAVDSRRLLGRGQLVRELYGFGRPAIVATDVNPPPAYVKKLASTLGAVLYVPSRSLSVEEKRRLALEAAGQQGVRLRTSHERDSLAAAYKAFLSYRELFEEVEREAARYGVPFSLDEAKLLAVKGKPVALAVEEALRRQVGVKIPRIELQKEAEEPRRVEEELEEVRRALSELLRENVELRRRLEEAEERARRSEEALRGLLRAREVARGLESEYAKLRARIELLQSELDSFRRELAEKERALESLGDALLSYLSGEAVVAVRLSYVLERGAARVPAVYVDKQLPSDSLRRVLEELKPPGSHLIAFFEGAARGAAERLPLGVVPVALGEVKPLAEVGPFVFVPAETALGAATASRDADKERLRRLLEDYRLQRKRELEGLSAGRL</sequence>
<dbReference type="OrthoDB" id="15228at2157"/>
<protein>
    <recommendedName>
        <fullName evidence="4">DUF460 domain-containing protein</fullName>
    </recommendedName>
</protein>
<dbReference type="AlphaFoldDB" id="A1RY60"/>
<dbReference type="Proteomes" id="UP000000641">
    <property type="component" value="Chromosome"/>
</dbReference>
<dbReference type="RefSeq" id="WP_011752405.1">
    <property type="nucleotide sequence ID" value="NC_008698.1"/>
</dbReference>